<feature type="region of interest" description="Disordered" evidence="1">
    <location>
        <begin position="1"/>
        <end position="30"/>
    </location>
</feature>
<protein>
    <submittedName>
        <fullName evidence="2">Uncharacterized protein</fullName>
    </submittedName>
</protein>
<evidence type="ECO:0000313" key="3">
    <source>
        <dbReference type="Proteomes" id="UP000030104"/>
    </source>
</evidence>
<dbReference type="EMBL" id="JQGA01000227">
    <property type="protein sequence ID" value="KGO76929.1"/>
    <property type="molecule type" value="Genomic_DNA"/>
</dbReference>
<gene>
    <name evidence="2" type="ORF">PITC_004630</name>
</gene>
<evidence type="ECO:0000256" key="1">
    <source>
        <dbReference type="SAM" id="MobiDB-lite"/>
    </source>
</evidence>
<reference evidence="2 3" key="1">
    <citation type="journal article" date="2015" name="Mol. Plant Microbe Interact.">
        <title>Genome, transcriptome, and functional analyses of Penicillium expansum provide new insights into secondary metabolism and pathogenicity.</title>
        <authorList>
            <person name="Ballester A.R."/>
            <person name="Marcet-Houben M."/>
            <person name="Levin E."/>
            <person name="Sela N."/>
            <person name="Selma-Lazaro C."/>
            <person name="Carmona L."/>
            <person name="Wisniewski M."/>
            <person name="Droby S."/>
            <person name="Gonzalez-Candelas L."/>
            <person name="Gabaldon T."/>
        </authorList>
    </citation>
    <scope>NUCLEOTIDE SEQUENCE [LARGE SCALE GENOMIC DNA]</scope>
    <source>
        <strain evidence="2 3">PHI-1</strain>
    </source>
</reference>
<dbReference type="HOGENOM" id="CLU_3406528_0_0_1"/>
<evidence type="ECO:0000313" key="2">
    <source>
        <dbReference type="EMBL" id="KGO76929.1"/>
    </source>
</evidence>
<dbReference type="Proteomes" id="UP000030104">
    <property type="component" value="Unassembled WGS sequence"/>
</dbReference>
<comment type="caution">
    <text evidence="2">The sequence shown here is derived from an EMBL/GenBank/DDBJ whole genome shotgun (WGS) entry which is preliminary data.</text>
</comment>
<keyword evidence="3" id="KW-1185">Reference proteome</keyword>
<organism evidence="2 3">
    <name type="scientific">Penicillium italicum</name>
    <name type="common">Blue mold</name>
    <dbReference type="NCBI Taxonomy" id="40296"/>
    <lineage>
        <taxon>Eukaryota</taxon>
        <taxon>Fungi</taxon>
        <taxon>Dikarya</taxon>
        <taxon>Ascomycota</taxon>
        <taxon>Pezizomycotina</taxon>
        <taxon>Eurotiomycetes</taxon>
        <taxon>Eurotiomycetidae</taxon>
        <taxon>Eurotiales</taxon>
        <taxon>Aspergillaceae</taxon>
        <taxon>Penicillium</taxon>
    </lineage>
</organism>
<accession>A0A0A2LAD9</accession>
<proteinExistence type="predicted"/>
<dbReference type="AlphaFoldDB" id="A0A0A2LAD9"/>
<name>A0A0A2LAD9_PENIT</name>
<sequence>MLDFKSSRPHSPVVDTEAHTSAYATKESSP</sequence>